<dbReference type="RefSeq" id="WP_344189745.1">
    <property type="nucleotide sequence ID" value="NZ_BAAARN010000001.1"/>
</dbReference>
<dbReference type="Pfam" id="PF01471">
    <property type="entry name" value="PG_binding_1"/>
    <property type="match status" value="1"/>
</dbReference>
<keyword evidence="5" id="KW-1185">Reference proteome</keyword>
<name>A0ABN3UE51_9MICO</name>
<reference evidence="4 5" key="1">
    <citation type="journal article" date="2019" name="Int. J. Syst. Evol. Microbiol.">
        <title>The Global Catalogue of Microorganisms (GCM) 10K type strain sequencing project: providing services to taxonomists for standard genome sequencing and annotation.</title>
        <authorList>
            <consortium name="The Broad Institute Genomics Platform"/>
            <consortium name="The Broad Institute Genome Sequencing Center for Infectious Disease"/>
            <person name="Wu L."/>
            <person name="Ma J."/>
        </authorList>
    </citation>
    <scope>NUCLEOTIDE SEQUENCE [LARGE SCALE GENOMIC DNA]</scope>
    <source>
        <strain evidence="4 5">JCM 16378</strain>
    </source>
</reference>
<evidence type="ECO:0000259" key="2">
    <source>
        <dbReference type="Pfam" id="PF01471"/>
    </source>
</evidence>
<feature type="region of interest" description="Disordered" evidence="1">
    <location>
        <begin position="210"/>
        <end position="239"/>
    </location>
</feature>
<dbReference type="InterPro" id="IPR036366">
    <property type="entry name" value="PGBDSf"/>
</dbReference>
<evidence type="ECO:0000313" key="4">
    <source>
        <dbReference type="EMBL" id="GAA2731115.1"/>
    </source>
</evidence>
<protein>
    <recommendedName>
        <fullName evidence="6">CHAP domain-containing protein</fullName>
    </recommendedName>
</protein>
<dbReference type="InterPro" id="IPR007921">
    <property type="entry name" value="CHAP_dom"/>
</dbReference>
<dbReference type="InterPro" id="IPR002477">
    <property type="entry name" value="Peptidoglycan-bd-like"/>
</dbReference>
<dbReference type="SUPFAM" id="SSF47090">
    <property type="entry name" value="PGBD-like"/>
    <property type="match status" value="1"/>
</dbReference>
<feature type="compositionally biased region" description="Basic and acidic residues" evidence="1">
    <location>
        <begin position="212"/>
        <end position="222"/>
    </location>
</feature>
<comment type="caution">
    <text evidence="4">The sequence shown here is derived from an EMBL/GenBank/DDBJ whole genome shotgun (WGS) entry which is preliminary data.</text>
</comment>
<feature type="domain" description="Peptidoglycan binding-like" evidence="2">
    <location>
        <begin position="246"/>
        <end position="301"/>
    </location>
</feature>
<sequence>MTTTDDGRDTHTNSLGEPEAEPAQTDNGPKEGDGEVLDQDAVEPPSPGSHEGAGLLGAVLAEALRHRGTIEDPVGSNRQKFGEQYGWNGVAWCNIFVSRVGFAVAGDYDLLGKFASTIACARWWEGRGRFGREPRPGAAVFFDWNGGRGIDAIDHIGLVLEPLGNGRVRTIEGNAAIPGRSDGVWVHERATKFIVGYGYPTYAGGVPSVKPVARDRGRDGKASRSTVRAAVGPPPPFPGQLQKGSTGAGVLLLQRRLAERGWTIDIDGDFGPATDKVVRGFQADKGLEVDGEVGPKTWSALWTAPVT</sequence>
<evidence type="ECO:0008006" key="6">
    <source>
        <dbReference type="Google" id="ProtNLM"/>
    </source>
</evidence>
<gene>
    <name evidence="4" type="ORF">GCM10009867_03970</name>
</gene>
<feature type="domain" description="Peptidase C51" evidence="3">
    <location>
        <begin position="87"/>
        <end position="174"/>
    </location>
</feature>
<feature type="region of interest" description="Disordered" evidence="1">
    <location>
        <begin position="1"/>
        <end position="53"/>
    </location>
</feature>
<dbReference type="Gene3D" id="1.10.101.10">
    <property type="entry name" value="PGBD-like superfamily/PGBD"/>
    <property type="match status" value="1"/>
</dbReference>
<organism evidence="4 5">
    <name type="scientific">Pedococcus aerophilus</name>
    <dbReference type="NCBI Taxonomy" id="436356"/>
    <lineage>
        <taxon>Bacteria</taxon>
        <taxon>Bacillati</taxon>
        <taxon>Actinomycetota</taxon>
        <taxon>Actinomycetes</taxon>
        <taxon>Micrococcales</taxon>
        <taxon>Intrasporangiaceae</taxon>
        <taxon>Pedococcus</taxon>
    </lineage>
</organism>
<proteinExistence type="predicted"/>
<accession>A0ABN3UE51</accession>
<dbReference type="Pfam" id="PF05257">
    <property type="entry name" value="CHAP"/>
    <property type="match status" value="1"/>
</dbReference>
<dbReference type="Proteomes" id="UP001501326">
    <property type="component" value="Unassembled WGS sequence"/>
</dbReference>
<feature type="compositionally biased region" description="Basic and acidic residues" evidence="1">
    <location>
        <begin position="1"/>
        <end position="11"/>
    </location>
</feature>
<evidence type="ECO:0000259" key="3">
    <source>
        <dbReference type="Pfam" id="PF05257"/>
    </source>
</evidence>
<dbReference type="InterPro" id="IPR036365">
    <property type="entry name" value="PGBD-like_sf"/>
</dbReference>
<evidence type="ECO:0000256" key="1">
    <source>
        <dbReference type="SAM" id="MobiDB-lite"/>
    </source>
</evidence>
<dbReference type="EMBL" id="BAAARN010000001">
    <property type="protein sequence ID" value="GAA2731115.1"/>
    <property type="molecule type" value="Genomic_DNA"/>
</dbReference>
<evidence type="ECO:0000313" key="5">
    <source>
        <dbReference type="Proteomes" id="UP001501326"/>
    </source>
</evidence>